<dbReference type="PANTHER" id="PTHR48024:SF56">
    <property type="entry name" value="HETEROGENEOUS NUCLEAR RIBONUCLEOPROTEIN A0"/>
    <property type="match status" value="1"/>
</dbReference>
<comment type="caution">
    <text evidence="5">The sequence shown here is derived from an EMBL/GenBank/DDBJ whole genome shotgun (WGS) entry which is preliminary data.</text>
</comment>
<dbReference type="InterPro" id="IPR000504">
    <property type="entry name" value="RRM_dom"/>
</dbReference>
<dbReference type="InterPro" id="IPR050886">
    <property type="entry name" value="RNA-binding_reg"/>
</dbReference>
<evidence type="ECO:0000259" key="4">
    <source>
        <dbReference type="PROSITE" id="PS50102"/>
    </source>
</evidence>
<dbReference type="GO" id="GO:0003723">
    <property type="term" value="F:RNA binding"/>
    <property type="evidence" value="ECO:0007669"/>
    <property type="project" value="UniProtKB-UniRule"/>
</dbReference>
<dbReference type="EMBL" id="JASBNA010000015">
    <property type="protein sequence ID" value="KAK7686816.1"/>
    <property type="molecule type" value="Genomic_DNA"/>
</dbReference>
<dbReference type="SUPFAM" id="SSF54928">
    <property type="entry name" value="RNA-binding domain, RBD"/>
    <property type="match status" value="1"/>
</dbReference>
<dbReference type="AlphaFoldDB" id="A0AAW0G1A5"/>
<evidence type="ECO:0000313" key="6">
    <source>
        <dbReference type="Proteomes" id="UP001385951"/>
    </source>
</evidence>
<feature type="domain" description="RRM" evidence="4">
    <location>
        <begin position="71"/>
        <end position="152"/>
    </location>
</feature>
<dbReference type="PROSITE" id="PS50102">
    <property type="entry name" value="RRM"/>
    <property type="match status" value="1"/>
</dbReference>
<dbReference type="SMART" id="SM00360">
    <property type="entry name" value="RRM"/>
    <property type="match status" value="1"/>
</dbReference>
<dbReference type="Pfam" id="PF00076">
    <property type="entry name" value="RRM_1"/>
    <property type="match status" value="1"/>
</dbReference>
<keyword evidence="1 2" id="KW-0694">RNA-binding</keyword>
<feature type="compositionally biased region" description="Basic and acidic residues" evidence="3">
    <location>
        <begin position="201"/>
        <end position="211"/>
    </location>
</feature>
<feature type="compositionally biased region" description="Basic and acidic residues" evidence="3">
    <location>
        <begin position="263"/>
        <end position="282"/>
    </location>
</feature>
<feature type="compositionally biased region" description="Basic and acidic residues" evidence="3">
    <location>
        <begin position="367"/>
        <end position="377"/>
    </location>
</feature>
<organism evidence="5 6">
    <name type="scientific">Cerrena zonata</name>
    <dbReference type="NCBI Taxonomy" id="2478898"/>
    <lineage>
        <taxon>Eukaryota</taxon>
        <taxon>Fungi</taxon>
        <taxon>Dikarya</taxon>
        <taxon>Basidiomycota</taxon>
        <taxon>Agaricomycotina</taxon>
        <taxon>Agaricomycetes</taxon>
        <taxon>Polyporales</taxon>
        <taxon>Cerrenaceae</taxon>
        <taxon>Cerrena</taxon>
    </lineage>
</organism>
<evidence type="ECO:0000256" key="1">
    <source>
        <dbReference type="ARBA" id="ARBA00022884"/>
    </source>
</evidence>
<feature type="compositionally biased region" description="Basic and acidic residues" evidence="3">
    <location>
        <begin position="47"/>
        <end position="63"/>
    </location>
</feature>
<dbReference type="InterPro" id="IPR035979">
    <property type="entry name" value="RBD_domain_sf"/>
</dbReference>
<keyword evidence="6" id="KW-1185">Reference proteome</keyword>
<dbReference type="Proteomes" id="UP001385951">
    <property type="component" value="Unassembled WGS sequence"/>
</dbReference>
<dbReference type="Gene3D" id="3.30.70.330">
    <property type="match status" value="1"/>
</dbReference>
<feature type="region of interest" description="Disordered" evidence="3">
    <location>
        <begin position="168"/>
        <end position="406"/>
    </location>
</feature>
<name>A0AAW0G1A5_9APHY</name>
<evidence type="ECO:0000256" key="2">
    <source>
        <dbReference type="PROSITE-ProRule" id="PRU00176"/>
    </source>
</evidence>
<feature type="compositionally biased region" description="Basic and acidic residues" evidence="3">
    <location>
        <begin position="298"/>
        <end position="343"/>
    </location>
</feature>
<dbReference type="InterPro" id="IPR012677">
    <property type="entry name" value="Nucleotide-bd_a/b_plait_sf"/>
</dbReference>
<dbReference type="PANTHER" id="PTHR48024">
    <property type="entry name" value="GEO13361P1-RELATED"/>
    <property type="match status" value="1"/>
</dbReference>
<feature type="compositionally biased region" description="Basic and acidic residues" evidence="3">
    <location>
        <begin position="228"/>
        <end position="246"/>
    </location>
</feature>
<sequence>MDLGSFLADEQFGGGGSWADEDVDMSSIGVQVNSSVGVPSAAGSFASRERNEDSGFERRREEYPVPDAPPYRARVNNLPYDITEGSLIRYFEDKLVAPGTVTDAKVPTDMSTGRAKGFAFITFQERELLEDALKLTLSEFNGRKIFVNVAAPQKQDVFDMDWTSVRGSGMPARGERSQREEAELDWGSARGSGIAPRQRSNRGEGRPRREEPDLDWGSARNTASTLPPRERSNRRESLDRPPRKEEPEFDWGSARSTTTNLPPRERSNRGGDRPERRPRKEEPEFDWGSARSTTTKLPPRERSNRTEKKDDLDWKRGQALEPRQKPNRTANDKKGKQDKEAEKPQGPQKSLYDVLAVEGDSDEEESKPEVTKPEAPKQETGLEEATSKLSVQEESKTDDGWEVVAL</sequence>
<evidence type="ECO:0000256" key="3">
    <source>
        <dbReference type="SAM" id="MobiDB-lite"/>
    </source>
</evidence>
<proteinExistence type="predicted"/>
<evidence type="ECO:0000313" key="5">
    <source>
        <dbReference type="EMBL" id="KAK7686816.1"/>
    </source>
</evidence>
<protein>
    <recommendedName>
        <fullName evidence="4">RRM domain-containing protein</fullName>
    </recommendedName>
</protein>
<reference evidence="5 6" key="1">
    <citation type="submission" date="2022-09" db="EMBL/GenBank/DDBJ databases">
        <authorList>
            <person name="Palmer J.M."/>
        </authorList>
    </citation>
    <scope>NUCLEOTIDE SEQUENCE [LARGE SCALE GENOMIC DNA]</scope>
    <source>
        <strain evidence="5 6">DSM 7382</strain>
    </source>
</reference>
<feature type="region of interest" description="Disordered" evidence="3">
    <location>
        <begin position="36"/>
        <end position="70"/>
    </location>
</feature>
<accession>A0AAW0G1A5</accession>
<gene>
    <name evidence="5" type="ORF">QCA50_009891</name>
</gene>